<organism evidence="2 3">
    <name type="scientific">Chelatococcus asaccharovorans</name>
    <dbReference type="NCBI Taxonomy" id="28210"/>
    <lineage>
        <taxon>Bacteria</taxon>
        <taxon>Pseudomonadati</taxon>
        <taxon>Pseudomonadota</taxon>
        <taxon>Alphaproteobacteria</taxon>
        <taxon>Hyphomicrobiales</taxon>
        <taxon>Chelatococcaceae</taxon>
        <taxon>Chelatococcus</taxon>
    </lineage>
</organism>
<dbReference type="Pfam" id="PF05930">
    <property type="entry name" value="Phage_AlpA"/>
    <property type="match status" value="1"/>
</dbReference>
<dbReference type="RefSeq" id="WP_245450196.1">
    <property type="nucleotide sequence ID" value="NZ_JAHBRY010000001.1"/>
</dbReference>
<evidence type="ECO:0000313" key="3">
    <source>
        <dbReference type="Proteomes" id="UP000248021"/>
    </source>
</evidence>
<proteinExistence type="predicted"/>
<feature type="compositionally biased region" description="Basic and acidic residues" evidence="1">
    <location>
        <begin position="127"/>
        <end position="145"/>
    </location>
</feature>
<dbReference type="AlphaFoldDB" id="A0A2V3TVW9"/>
<gene>
    <name evidence="2" type="ORF">C7450_11658</name>
</gene>
<evidence type="ECO:0000313" key="2">
    <source>
        <dbReference type="EMBL" id="PXW52484.1"/>
    </source>
</evidence>
<accession>A0A2V3TVW9</accession>
<feature type="region of interest" description="Disordered" evidence="1">
    <location>
        <begin position="127"/>
        <end position="175"/>
    </location>
</feature>
<sequence>MEGAVIAVAALYATLQPLSMPELRDRLLPCNRLGASFDMAAWREMPFWTVAEAAALSLGKAPQLLDEGSPVADEALPTIRSFREQHERIRRAVAIGLVGHDDMVVPEKLADWLGDVVLWQALTESPRPQDLKRGDQKAPRAEKGKKPTAVASPAPTQVAPDEKPTAENANQQTTQTEMPRTGLVRLKQILAPTGPLPLSKSTFWAKVKTGEFPQPVRLGGTTAWRAEEIWELINERNPPAKTKR</sequence>
<comment type="caution">
    <text evidence="2">The sequence shown here is derived from an EMBL/GenBank/DDBJ whole genome shotgun (WGS) entry which is preliminary data.</text>
</comment>
<name>A0A2V3TVW9_9HYPH</name>
<keyword evidence="3" id="KW-1185">Reference proteome</keyword>
<feature type="compositionally biased region" description="Low complexity" evidence="1">
    <location>
        <begin position="166"/>
        <end position="175"/>
    </location>
</feature>
<dbReference type="Gene3D" id="1.10.238.160">
    <property type="match status" value="1"/>
</dbReference>
<reference evidence="2 3" key="1">
    <citation type="submission" date="2018-05" db="EMBL/GenBank/DDBJ databases">
        <title>Genomic Encyclopedia of Type Strains, Phase IV (KMG-IV): sequencing the most valuable type-strain genomes for metagenomic binning, comparative biology and taxonomic classification.</title>
        <authorList>
            <person name="Goeker M."/>
        </authorList>
    </citation>
    <scope>NUCLEOTIDE SEQUENCE [LARGE SCALE GENOMIC DNA]</scope>
    <source>
        <strain evidence="2 3">DSM 6462</strain>
    </source>
</reference>
<dbReference type="EMBL" id="QJJK01000016">
    <property type="protein sequence ID" value="PXW52484.1"/>
    <property type="molecule type" value="Genomic_DNA"/>
</dbReference>
<protein>
    <submittedName>
        <fullName evidence="2">AlpA family transcriptional regulator</fullName>
    </submittedName>
</protein>
<evidence type="ECO:0000256" key="1">
    <source>
        <dbReference type="SAM" id="MobiDB-lite"/>
    </source>
</evidence>
<dbReference type="Proteomes" id="UP000248021">
    <property type="component" value="Unassembled WGS sequence"/>
</dbReference>
<dbReference type="InterPro" id="IPR010260">
    <property type="entry name" value="AlpA"/>
</dbReference>